<accession>A0ABS6QKY6</accession>
<dbReference type="EMBL" id="JAHSTU010000001">
    <property type="protein sequence ID" value="MBV4519310.1"/>
    <property type="molecule type" value="Genomic_DNA"/>
</dbReference>
<gene>
    <name evidence="2" type="ORF">KVG88_04495</name>
</gene>
<evidence type="ECO:0000313" key="3">
    <source>
        <dbReference type="Proteomes" id="UP001049200"/>
    </source>
</evidence>
<dbReference type="InterPro" id="IPR002372">
    <property type="entry name" value="PQQ_rpt_dom"/>
</dbReference>
<dbReference type="Proteomes" id="UP001049200">
    <property type="component" value="Unassembled WGS sequence"/>
</dbReference>
<reference evidence="2" key="1">
    <citation type="submission" date="2021-06" db="EMBL/GenBank/DDBJ databases">
        <title>Updating the genus Pseudomonas: Description of 43 new species and partition of the Pseudomonas putida group.</title>
        <authorList>
            <person name="Girard L."/>
            <person name="Lood C."/>
            <person name="Vandamme P."/>
            <person name="Rokni-Zadeh H."/>
            <person name="Van Noort V."/>
            <person name="Hofte M."/>
            <person name="Lavigne R."/>
            <person name="De Mot R."/>
        </authorList>
    </citation>
    <scope>NUCLEOTIDE SEQUENCE</scope>
    <source>
        <strain evidence="2">SWRI74</strain>
    </source>
</reference>
<name>A0ABS6QKY6_9PSED</name>
<comment type="caution">
    <text evidence="2">The sequence shown here is derived from an EMBL/GenBank/DDBJ whole genome shotgun (WGS) entry which is preliminary data.</text>
</comment>
<keyword evidence="3" id="KW-1185">Reference proteome</keyword>
<organism evidence="2 3">
    <name type="scientific">Pseudomonas azerbaijanoccidentalis</name>
    <dbReference type="NCBI Taxonomy" id="2842347"/>
    <lineage>
        <taxon>Bacteria</taxon>
        <taxon>Pseudomonadati</taxon>
        <taxon>Pseudomonadota</taxon>
        <taxon>Gammaproteobacteria</taxon>
        <taxon>Pseudomonadales</taxon>
        <taxon>Pseudomonadaceae</taxon>
        <taxon>Pseudomonas</taxon>
    </lineage>
</organism>
<feature type="domain" description="Pyrrolo-quinoline quinone repeat" evidence="1">
    <location>
        <begin position="73"/>
        <end position="205"/>
    </location>
</feature>
<evidence type="ECO:0000313" key="2">
    <source>
        <dbReference type="EMBL" id="MBV4519310.1"/>
    </source>
</evidence>
<evidence type="ECO:0000259" key="1">
    <source>
        <dbReference type="Pfam" id="PF13360"/>
    </source>
</evidence>
<protein>
    <submittedName>
        <fullName evidence="2">PQQ-binding-like beta-propeller repeat protein</fullName>
    </submittedName>
</protein>
<proteinExistence type="predicted"/>
<sequence length="209" mass="22593">MKQSAAEILREYGPFKGVDDVHGVTWDGKNVWFATTGKLLALDPSSGATVRTLDVAAHAGTAFDGKHLFQIAEDRIQKIDPQTGRVISTIPAPGGGNDSGMTWAEGSLWVGQYRERKIHQIDPENGKILRTLESNRFVTGVTFVEGALWHGTWEGDESELRRIDAKTGEVLESLKMPDGVGVSGLESDGGERFFCGGGGSGRVRAVRRP</sequence>
<dbReference type="Pfam" id="PF13360">
    <property type="entry name" value="PQQ_2"/>
    <property type="match status" value="1"/>
</dbReference>
<dbReference type="RefSeq" id="WP_217870456.1">
    <property type="nucleotide sequence ID" value="NZ_JAHSTU010000001.1"/>
</dbReference>